<proteinExistence type="predicted"/>
<dbReference type="AlphaFoldDB" id="A0A0C2M913"/>
<gene>
    <name evidence="1" type="ORF">RF11_02286</name>
</gene>
<sequence>MEINHPQPVSVISIVMERANNPHVVDISFADRSYKLDVKHHLNTLKHLIVWFRHKGDFSNKQKMLKQLSRDKKFFDILSKNRCAVTHIDRSTLPALKEAYKDLNNYIAWYMDSNLSKDDSFGIDNIIDSAGTYAAVELEKTTRDPILINGSNTNLPKSQHLEFMNKIPKEIYNSNKVWVVGIRGKNNLYLSETEEVVNKDGLIVSYTVVSVFECKNREKFLLIEKDTCTTIFIELQIDKLSIGKSDIGSLELSVKSNISKIATPEESKPEASACSLIIFKYGQHNLDSVVIRGPKAEAKALDEEVEIPEIAIEMIMKGKEVLCSGLRKLGEWIIFNFLFLPASIVALQYAQCITGHIDVIVNGVTRKFPFTNRSLMLSRPLQYVDQAIALLKKLTAKKGDYYCELINTLGQHVPRLRNKTFTVIRRYNVNIILNSNVKRTKRNMSSLSATPQTNDAMKSYQNSSQKTILIKAELKGDFLKKYGGNDWLENNFHNVKVYGCKKEVDEVIKDIKKAISTFQERIEAKIKMPTFSCVDRNSRVCEIIIKGKPSDSTPAQDILKEWKIETVIHPVPNYVNAIFLTPKLQNSLNTPVDFIILTGFKLPTIGLYNRSKTCQRAISRRSFIKDFNLTKNVEVVIPKPTNRDVVSIIGSKHNCLPALENLKVLISVGETTVENIVGIESKMAKRFAFYVSVPRVVDSKVPKRIIKVNMSKGRVEKFINRIITYINYFLNPIDDGYNYYGSPHIIKLDDDAISLAGRVS</sequence>
<evidence type="ECO:0000313" key="1">
    <source>
        <dbReference type="EMBL" id="KII63475.1"/>
    </source>
</evidence>
<organism evidence="1 2">
    <name type="scientific">Thelohanellus kitauei</name>
    <name type="common">Myxosporean</name>
    <dbReference type="NCBI Taxonomy" id="669202"/>
    <lineage>
        <taxon>Eukaryota</taxon>
        <taxon>Metazoa</taxon>
        <taxon>Cnidaria</taxon>
        <taxon>Myxozoa</taxon>
        <taxon>Myxosporea</taxon>
        <taxon>Bivalvulida</taxon>
        <taxon>Platysporina</taxon>
        <taxon>Myxobolidae</taxon>
        <taxon>Thelohanellus</taxon>
    </lineage>
</organism>
<name>A0A0C2M913_THEKT</name>
<dbReference type="Proteomes" id="UP000031668">
    <property type="component" value="Unassembled WGS sequence"/>
</dbReference>
<comment type="caution">
    <text evidence="1">The sequence shown here is derived from an EMBL/GenBank/DDBJ whole genome shotgun (WGS) entry which is preliminary data.</text>
</comment>
<accession>A0A0C2M913</accession>
<keyword evidence="2" id="KW-1185">Reference proteome</keyword>
<dbReference type="OrthoDB" id="10027144at2759"/>
<reference evidence="1 2" key="1">
    <citation type="journal article" date="2014" name="Genome Biol. Evol.">
        <title>The genome of the myxosporean Thelohanellus kitauei shows adaptations to nutrient acquisition within its fish host.</title>
        <authorList>
            <person name="Yang Y."/>
            <person name="Xiong J."/>
            <person name="Zhou Z."/>
            <person name="Huo F."/>
            <person name="Miao W."/>
            <person name="Ran C."/>
            <person name="Liu Y."/>
            <person name="Zhang J."/>
            <person name="Feng J."/>
            <person name="Wang M."/>
            <person name="Wang M."/>
            <person name="Wang L."/>
            <person name="Yao B."/>
        </authorList>
    </citation>
    <scope>NUCLEOTIDE SEQUENCE [LARGE SCALE GENOMIC DNA]</scope>
    <source>
        <strain evidence="1">Wuqing</strain>
    </source>
</reference>
<protein>
    <submittedName>
        <fullName evidence="1">Uncharacterized protein</fullName>
    </submittedName>
</protein>
<evidence type="ECO:0000313" key="2">
    <source>
        <dbReference type="Proteomes" id="UP000031668"/>
    </source>
</evidence>
<dbReference type="EMBL" id="JWZT01004669">
    <property type="protein sequence ID" value="KII63475.1"/>
    <property type="molecule type" value="Genomic_DNA"/>
</dbReference>